<dbReference type="AlphaFoldDB" id="A0A381X4I3"/>
<evidence type="ECO:0000313" key="1">
    <source>
        <dbReference type="EMBL" id="SVA59133.1"/>
    </source>
</evidence>
<dbReference type="EMBL" id="UINC01013735">
    <property type="protein sequence ID" value="SVA59133.1"/>
    <property type="molecule type" value="Genomic_DNA"/>
</dbReference>
<name>A0A381X4I3_9ZZZZ</name>
<proteinExistence type="predicted"/>
<accession>A0A381X4I3</accession>
<organism evidence="1">
    <name type="scientific">marine metagenome</name>
    <dbReference type="NCBI Taxonomy" id="408172"/>
    <lineage>
        <taxon>unclassified sequences</taxon>
        <taxon>metagenomes</taxon>
        <taxon>ecological metagenomes</taxon>
    </lineage>
</organism>
<protein>
    <submittedName>
        <fullName evidence="1">Uncharacterized protein</fullName>
    </submittedName>
</protein>
<reference evidence="1" key="1">
    <citation type="submission" date="2018-05" db="EMBL/GenBank/DDBJ databases">
        <authorList>
            <person name="Lanie J.A."/>
            <person name="Ng W.-L."/>
            <person name="Kazmierczak K.M."/>
            <person name="Andrzejewski T.M."/>
            <person name="Davidsen T.M."/>
            <person name="Wayne K.J."/>
            <person name="Tettelin H."/>
            <person name="Glass J.I."/>
            <person name="Rusch D."/>
            <person name="Podicherti R."/>
            <person name="Tsui H.-C.T."/>
            <person name="Winkler M.E."/>
        </authorList>
    </citation>
    <scope>NUCLEOTIDE SEQUENCE</scope>
</reference>
<gene>
    <name evidence="1" type="ORF">METZ01_LOCUS111987</name>
</gene>
<sequence>MGRPLYKISNVNRMGPFLMNITSGEDHWMYLSSTGCLTAGRKKAEHALFPYVTDDLLHRNAHFTGPVTVIRIKEDDTNIVWRPFSHYEESYETERNLHKNSLGNIVLFEEINHSLGLAFIYEWRSSAKYGFIRKSQLVNHHSNVLNVELVDGLRNIMPDGVELRAQQEMSNLANAYKVSEYSPDSNCALFFMNALVMDRPEPGESLYSNLVWSYYNGEKIISVSEQDIDRFANSGTLNGAHIIKGKPGCFLTKIEKTLKPKGEMCWYTVADVHKSQSEITHIISDLRDTSKIELKLEESIRENHLLLKNAVGSADGYQCTNKTINDLHHTANSMFNLLRGGVFLKNYDLSTEDFLKFLKNRNKPIFEQYYEAIHALPNNIGLGDLVNFGDRTKHPSLRRLCREYLPLTLGRRHGDPSRPWNRFEIRTRNKHGDHLFYYEGNWRDIFQNWEALGYSYPLTWESMASKFLNATTMDGYNPYRITSEGIDWEVSDPEDPWSFIGYWNDHQIIYLLK</sequence>
<feature type="non-terminal residue" evidence="1">
    <location>
        <position position="513"/>
    </location>
</feature>